<dbReference type="PROSITE" id="PS50600">
    <property type="entry name" value="ULP_PROTEASE"/>
    <property type="match status" value="1"/>
</dbReference>
<feature type="region of interest" description="Disordered" evidence="6">
    <location>
        <begin position="201"/>
        <end position="240"/>
    </location>
</feature>
<dbReference type="InterPro" id="IPR038765">
    <property type="entry name" value="Papain-like_cys_pep_sf"/>
</dbReference>
<name>A0ABR3FVQ0_9AGAR</name>
<dbReference type="PANTHER" id="PTHR46896">
    <property type="entry name" value="SENTRIN-SPECIFIC PROTEASE"/>
    <property type="match status" value="1"/>
</dbReference>
<keyword evidence="4" id="KW-0833">Ubl conjugation pathway</keyword>
<dbReference type="Gene3D" id="3.40.395.10">
    <property type="entry name" value="Adenoviral Proteinase, Chain A"/>
    <property type="match status" value="1"/>
</dbReference>
<evidence type="ECO:0000256" key="1">
    <source>
        <dbReference type="ARBA" id="ARBA00005234"/>
    </source>
</evidence>
<comment type="caution">
    <text evidence="8">The sequence shown here is derived from an EMBL/GenBank/DDBJ whole genome shotgun (WGS) entry which is preliminary data.</text>
</comment>
<protein>
    <recommendedName>
        <fullName evidence="7">Ubiquitin-like protease family profile domain-containing protein</fullName>
    </recommendedName>
</protein>
<sequence>MGSEGIGMNPPSNTNRPTSNERPVFTRGRNAPNRFTWEDEVPKAQIPVKEWLMGLIHVPERCVVSFMSEGLVMEIGGGSCMAVSYAEIAAATINGLDQNSSDAQACIQIITKPMFRDDDGWGGFSVYFDSGDRRKGRITFKSNPGDKLWKAESWEVAERALDIALGERCSLTYGREAELILWKLAKELTLATLVNGMVRRDSQSDPHPLTQSVSLGIRASPPSSPSQDVAGRSAKRPKLQERGLDVTAPGEIVLKYTPLPGQSINITVEDVGRLQPFEYINDVIMEFGLKLWLQQLDKDNSVLADQIYVFSTFFYQKLDKEEGIDAGYRAVARWTNKVDLFQKKYVFVPINKDMHWFLAVLYQPRFVLDPVAERELGEQIPYIFIMDSLGQKHNKVIEKLSRYLELEAAAKHRKDGVDLMKPIGRHAQVPTQPNFCDCGLYVLHFARTFVERADRLLQTLVEESKHRAQVDRVDDWNARSVGNYRQVLLTHIQVLSKEWKERQVDQPTEEKPEEGD</sequence>
<dbReference type="PANTHER" id="PTHR46896:SF3">
    <property type="entry name" value="FI06413P-RELATED"/>
    <property type="match status" value="1"/>
</dbReference>
<evidence type="ECO:0000256" key="2">
    <source>
        <dbReference type="ARBA" id="ARBA00022553"/>
    </source>
</evidence>
<feature type="domain" description="Ubiquitin-like protease family profile" evidence="7">
    <location>
        <begin position="264"/>
        <end position="449"/>
    </location>
</feature>
<dbReference type="InterPro" id="IPR003653">
    <property type="entry name" value="Peptidase_C48_C"/>
</dbReference>
<dbReference type="Pfam" id="PF02902">
    <property type="entry name" value="Peptidase_C48"/>
    <property type="match status" value="1"/>
</dbReference>
<keyword evidence="9" id="KW-1185">Reference proteome</keyword>
<evidence type="ECO:0000256" key="4">
    <source>
        <dbReference type="ARBA" id="ARBA00022786"/>
    </source>
</evidence>
<organism evidence="8 9">
    <name type="scientific">Marasmius crinis-equi</name>
    <dbReference type="NCBI Taxonomy" id="585013"/>
    <lineage>
        <taxon>Eukaryota</taxon>
        <taxon>Fungi</taxon>
        <taxon>Dikarya</taxon>
        <taxon>Basidiomycota</taxon>
        <taxon>Agaricomycotina</taxon>
        <taxon>Agaricomycetes</taxon>
        <taxon>Agaricomycetidae</taxon>
        <taxon>Agaricales</taxon>
        <taxon>Marasmiineae</taxon>
        <taxon>Marasmiaceae</taxon>
        <taxon>Marasmius</taxon>
    </lineage>
</organism>
<evidence type="ECO:0000313" key="9">
    <source>
        <dbReference type="Proteomes" id="UP001465976"/>
    </source>
</evidence>
<dbReference type="InterPro" id="IPR051947">
    <property type="entry name" value="Sentrin-specific_protease"/>
</dbReference>
<dbReference type="EMBL" id="JBAHYK010000068">
    <property type="protein sequence ID" value="KAL0579200.1"/>
    <property type="molecule type" value="Genomic_DNA"/>
</dbReference>
<keyword evidence="2" id="KW-0597">Phosphoprotein</keyword>
<evidence type="ECO:0000256" key="3">
    <source>
        <dbReference type="ARBA" id="ARBA00022670"/>
    </source>
</evidence>
<dbReference type="SUPFAM" id="SSF54001">
    <property type="entry name" value="Cysteine proteinases"/>
    <property type="match status" value="1"/>
</dbReference>
<evidence type="ECO:0000256" key="6">
    <source>
        <dbReference type="SAM" id="MobiDB-lite"/>
    </source>
</evidence>
<proteinExistence type="inferred from homology"/>
<reference evidence="8 9" key="1">
    <citation type="submission" date="2024-02" db="EMBL/GenBank/DDBJ databases">
        <title>A draft genome for the cacao thread blight pathogen Marasmius crinis-equi.</title>
        <authorList>
            <person name="Cohen S.P."/>
            <person name="Baruah I.K."/>
            <person name="Amoako-Attah I."/>
            <person name="Bukari Y."/>
            <person name="Meinhardt L.W."/>
            <person name="Bailey B.A."/>
        </authorList>
    </citation>
    <scope>NUCLEOTIDE SEQUENCE [LARGE SCALE GENOMIC DNA]</scope>
    <source>
        <strain evidence="8 9">GH-76</strain>
    </source>
</reference>
<feature type="compositionally biased region" description="Low complexity" evidence="6">
    <location>
        <begin position="9"/>
        <end position="20"/>
    </location>
</feature>
<comment type="similarity">
    <text evidence="1">Belongs to the peptidase C48 family.</text>
</comment>
<keyword evidence="3" id="KW-0645">Protease</keyword>
<accession>A0ABR3FVQ0</accession>
<evidence type="ECO:0000313" key="8">
    <source>
        <dbReference type="EMBL" id="KAL0579200.1"/>
    </source>
</evidence>
<evidence type="ECO:0000259" key="7">
    <source>
        <dbReference type="PROSITE" id="PS50600"/>
    </source>
</evidence>
<gene>
    <name evidence="8" type="ORF">V5O48_002823</name>
</gene>
<evidence type="ECO:0000256" key="5">
    <source>
        <dbReference type="ARBA" id="ARBA00022801"/>
    </source>
</evidence>
<keyword evidence="5" id="KW-0378">Hydrolase</keyword>
<dbReference type="Proteomes" id="UP001465976">
    <property type="component" value="Unassembled WGS sequence"/>
</dbReference>
<feature type="region of interest" description="Disordered" evidence="6">
    <location>
        <begin position="1"/>
        <end position="31"/>
    </location>
</feature>